<feature type="region of interest" description="Disordered" evidence="1">
    <location>
        <begin position="290"/>
        <end position="309"/>
    </location>
</feature>
<dbReference type="AlphaFoldDB" id="M2N102"/>
<feature type="compositionally biased region" description="Acidic residues" evidence="1">
    <location>
        <begin position="120"/>
        <end position="129"/>
    </location>
</feature>
<gene>
    <name evidence="2" type="ORF">BAUCODRAFT_125570</name>
</gene>
<reference evidence="2 3" key="1">
    <citation type="journal article" date="2012" name="PLoS Pathog.">
        <title>Diverse lifestyles and strategies of plant pathogenesis encoded in the genomes of eighteen Dothideomycetes fungi.</title>
        <authorList>
            <person name="Ohm R.A."/>
            <person name="Feau N."/>
            <person name="Henrissat B."/>
            <person name="Schoch C.L."/>
            <person name="Horwitz B.A."/>
            <person name="Barry K.W."/>
            <person name="Condon B.J."/>
            <person name="Copeland A.C."/>
            <person name="Dhillon B."/>
            <person name="Glaser F."/>
            <person name="Hesse C.N."/>
            <person name="Kosti I."/>
            <person name="LaButti K."/>
            <person name="Lindquist E.A."/>
            <person name="Lucas S."/>
            <person name="Salamov A.A."/>
            <person name="Bradshaw R.E."/>
            <person name="Ciuffetti L."/>
            <person name="Hamelin R.C."/>
            <person name="Kema G.H.J."/>
            <person name="Lawrence C."/>
            <person name="Scott J.A."/>
            <person name="Spatafora J.W."/>
            <person name="Turgeon B.G."/>
            <person name="de Wit P.J.G.M."/>
            <person name="Zhong S."/>
            <person name="Goodwin S.B."/>
            <person name="Grigoriev I.V."/>
        </authorList>
    </citation>
    <scope>NUCLEOTIDE SEQUENCE [LARGE SCALE GENOMIC DNA]</scope>
    <source>
        <strain evidence="2 3">UAMH 10762</strain>
    </source>
</reference>
<feature type="region of interest" description="Disordered" evidence="1">
    <location>
        <begin position="470"/>
        <end position="523"/>
    </location>
</feature>
<dbReference type="HOGENOM" id="CLU_383547_0_0_1"/>
<dbReference type="KEGG" id="bcom:BAUCODRAFT_125570"/>
<dbReference type="GeneID" id="19107980"/>
<feature type="compositionally biased region" description="Basic and acidic residues" evidence="1">
    <location>
        <begin position="130"/>
        <end position="140"/>
    </location>
</feature>
<name>M2N102_BAUPA</name>
<feature type="compositionally biased region" description="Acidic residues" evidence="1">
    <location>
        <begin position="141"/>
        <end position="174"/>
    </location>
</feature>
<sequence length="721" mass="79594">MPSKPLKSALVTPPSSPPEHNRGRRKRAHFRDDSTEPDPVLRRTTTAPPELGEGVTSEVNTTGSAGLGPGQIESGTPCDEVDAKDAAGRRWKLVVKMMVDEVKRVEGARCDSAPDPLILEVEDDAEESTETEHDTHGFELEHDDQEDEDDVAEFPDDEPNNDDAATESESDETIASDSGEEYHDAASGDGDLTPTFEQDDFTESKPTLTVHTEIESEPSATAVNRHVRRSTDDGPVGLSVDQQADNDRYSVEFIMPIIGETKGLEGASSRPQLASQQRIAAPSLAGRRVSESGLSGHVVRGDGQPRRRASSMTDFQQLKERLKLHPFSVKATPADCAISACSVRVATPPRLNTVYEHSGGCYLPFSQRESAIRTAQTVTSASSMYRMVWEEPAWESPESDTAVIEQPFRIDAADDPNALQAHVQMPSPIGKAKAKLAAWSWARERGHDEHDDSRLISLLSLDIDARRHALESSPSGEHPLAPPNTATSSARHSGPHTPHDLEADDRVEEEETNEEVEDDSPVELRFRSDFHRIRSMSAPAMQDYLTAPTVPRTNLPTLHLPDSPERFGGLPRHLSNLAEMDEHFRSHRDSLDVYHQRMRGEERVNQLLANSKDSFVLAKSKYEAKYPGSTSAAKGHIQWSRYGGLSPIMDASPPDARKVAAEKGLSRLDEASRRLKKDVAKDKEDDAQKEDEGQQKWYKAVYRRDEDGMLVLKLLGEEASP</sequence>
<feature type="region of interest" description="Disordered" evidence="1">
    <location>
        <begin position="672"/>
        <end position="695"/>
    </location>
</feature>
<feature type="compositionally biased region" description="Basic and acidic residues" evidence="1">
    <location>
        <begin position="672"/>
        <end position="694"/>
    </location>
</feature>
<organism evidence="2 3">
    <name type="scientific">Baudoinia panamericana (strain UAMH 10762)</name>
    <name type="common">Angels' share fungus</name>
    <name type="synonym">Baudoinia compniacensis (strain UAMH 10762)</name>
    <dbReference type="NCBI Taxonomy" id="717646"/>
    <lineage>
        <taxon>Eukaryota</taxon>
        <taxon>Fungi</taxon>
        <taxon>Dikarya</taxon>
        <taxon>Ascomycota</taxon>
        <taxon>Pezizomycotina</taxon>
        <taxon>Dothideomycetes</taxon>
        <taxon>Dothideomycetidae</taxon>
        <taxon>Mycosphaerellales</taxon>
        <taxon>Teratosphaeriaceae</taxon>
        <taxon>Baudoinia</taxon>
    </lineage>
</organism>
<dbReference type="Proteomes" id="UP000011761">
    <property type="component" value="Unassembled WGS sequence"/>
</dbReference>
<feature type="region of interest" description="Disordered" evidence="1">
    <location>
        <begin position="104"/>
        <end position="241"/>
    </location>
</feature>
<dbReference type="RefSeq" id="XP_007680007.1">
    <property type="nucleotide sequence ID" value="XM_007681817.1"/>
</dbReference>
<feature type="region of interest" description="Disordered" evidence="1">
    <location>
        <begin position="1"/>
        <end position="83"/>
    </location>
</feature>
<keyword evidence="3" id="KW-1185">Reference proteome</keyword>
<accession>M2N102</accession>
<feature type="compositionally biased region" description="Acidic residues" evidence="1">
    <location>
        <begin position="502"/>
        <end position="521"/>
    </location>
</feature>
<evidence type="ECO:0000313" key="2">
    <source>
        <dbReference type="EMBL" id="EMC92584.1"/>
    </source>
</evidence>
<protein>
    <submittedName>
        <fullName evidence="2">Uncharacterized protein</fullName>
    </submittedName>
</protein>
<evidence type="ECO:0000313" key="3">
    <source>
        <dbReference type="Proteomes" id="UP000011761"/>
    </source>
</evidence>
<dbReference type="OrthoDB" id="3915580at2759"/>
<dbReference type="EMBL" id="KB445561">
    <property type="protein sequence ID" value="EMC92584.1"/>
    <property type="molecule type" value="Genomic_DNA"/>
</dbReference>
<dbReference type="eggNOG" id="ENOG502T0SF">
    <property type="taxonomic scope" value="Eukaryota"/>
</dbReference>
<evidence type="ECO:0000256" key="1">
    <source>
        <dbReference type="SAM" id="MobiDB-lite"/>
    </source>
</evidence>
<proteinExistence type="predicted"/>